<dbReference type="AlphaFoldDB" id="M3JSH7"/>
<evidence type="ECO:0000256" key="3">
    <source>
        <dbReference type="ARBA" id="ARBA00022448"/>
    </source>
</evidence>
<evidence type="ECO:0000256" key="1">
    <source>
        <dbReference type="ARBA" id="ARBA00004141"/>
    </source>
</evidence>
<evidence type="ECO:0000256" key="6">
    <source>
        <dbReference type="ARBA" id="ARBA00022989"/>
    </source>
</evidence>
<dbReference type="OrthoDB" id="5413484at2759"/>
<dbReference type="InterPro" id="IPR004841">
    <property type="entry name" value="AA-permease/SLC12A_dom"/>
</dbReference>
<dbReference type="PANTHER" id="PTHR43341">
    <property type="entry name" value="AMINO ACID PERMEASE"/>
    <property type="match status" value="1"/>
</dbReference>
<evidence type="ECO:0000259" key="10">
    <source>
        <dbReference type="Pfam" id="PF00324"/>
    </source>
</evidence>
<comment type="caution">
    <text evidence="11">The sequence shown here is derived from an EMBL/GenBank/DDBJ whole genome shotgun (WGS) entry which is preliminary data.</text>
</comment>
<gene>
    <name evidence="11" type="ORF">G210_4037</name>
</gene>
<evidence type="ECO:0000256" key="7">
    <source>
        <dbReference type="ARBA" id="ARBA00023136"/>
    </source>
</evidence>
<dbReference type="OMA" id="MSTYIPV"/>
<feature type="transmembrane region" description="Helical" evidence="9">
    <location>
        <begin position="90"/>
        <end position="107"/>
    </location>
</feature>
<feature type="domain" description="Amino acid permease/ SLC12A" evidence="10">
    <location>
        <begin position="62"/>
        <end position="126"/>
    </location>
</feature>
<feature type="region of interest" description="Disordered" evidence="8">
    <location>
        <begin position="1"/>
        <end position="35"/>
    </location>
</feature>
<dbReference type="GO" id="GO:0015171">
    <property type="term" value="F:amino acid transmembrane transporter activity"/>
    <property type="evidence" value="ECO:0007669"/>
    <property type="project" value="UniProtKB-ARBA"/>
</dbReference>
<dbReference type="STRING" id="1245528.M3JSH7"/>
<dbReference type="PROSITE" id="PS00218">
    <property type="entry name" value="AMINO_ACID_PERMEASE_1"/>
    <property type="match status" value="1"/>
</dbReference>
<keyword evidence="7 9" id="KW-0472">Membrane</keyword>
<feature type="non-terminal residue" evidence="11">
    <location>
        <position position="126"/>
    </location>
</feature>
<sequence length="126" mass="13726">MPEDYEKYDVGSSSETHHRHLYPLDSKKPNEKTSQTDFVQDSDIVEATEVNEDVKRDLKARHVSMIAIGGTIGTGLFVSTGSLLGTTGPVMALISFLFVTTLAYSVTQSLGEMSTYIPVSGSFAQF</sequence>
<evidence type="ECO:0000256" key="4">
    <source>
        <dbReference type="ARBA" id="ARBA00022692"/>
    </source>
</evidence>
<accession>M3JSH7</accession>
<name>M3JSH7_CANMX</name>
<evidence type="ECO:0000313" key="12">
    <source>
        <dbReference type="Proteomes" id="UP000011777"/>
    </source>
</evidence>
<evidence type="ECO:0000256" key="9">
    <source>
        <dbReference type="SAM" id="Phobius"/>
    </source>
</evidence>
<protein>
    <submittedName>
        <fullName evidence="11">Lysine/arginine permease</fullName>
    </submittedName>
</protein>
<reference evidence="11 12" key="1">
    <citation type="submission" date="2013-02" db="EMBL/GenBank/DDBJ databases">
        <title>Genome sequence of Candida maltosa Xu316, a potential industrial strain for xylitol and ethanol production.</title>
        <authorList>
            <person name="Yu J."/>
            <person name="Wang Q."/>
            <person name="Geng X."/>
            <person name="Bao W."/>
            <person name="He P."/>
            <person name="Cai J."/>
        </authorList>
    </citation>
    <scope>NUCLEOTIDE SEQUENCE [LARGE SCALE GENOMIC DNA]</scope>
    <source>
        <strain evidence="12">Xu316</strain>
    </source>
</reference>
<keyword evidence="4 9" id="KW-0812">Transmembrane</keyword>
<evidence type="ECO:0000256" key="8">
    <source>
        <dbReference type="SAM" id="MobiDB-lite"/>
    </source>
</evidence>
<keyword evidence="6 9" id="KW-1133">Transmembrane helix</keyword>
<evidence type="ECO:0000313" key="11">
    <source>
        <dbReference type="EMBL" id="EMG45755.1"/>
    </source>
</evidence>
<dbReference type="HOGENOM" id="CLU_1986808_0_0_1"/>
<keyword evidence="3" id="KW-0813">Transport</keyword>
<evidence type="ECO:0000256" key="2">
    <source>
        <dbReference type="ARBA" id="ARBA00006983"/>
    </source>
</evidence>
<dbReference type="Proteomes" id="UP000011777">
    <property type="component" value="Unassembled WGS sequence"/>
</dbReference>
<dbReference type="PANTHER" id="PTHR43341:SF4">
    <property type="entry name" value="ARGININE PERMEASE CAN1-RELATED"/>
    <property type="match status" value="1"/>
</dbReference>
<dbReference type="GO" id="GO:0016020">
    <property type="term" value="C:membrane"/>
    <property type="evidence" value="ECO:0007669"/>
    <property type="project" value="UniProtKB-SubCell"/>
</dbReference>
<proteinExistence type="inferred from homology"/>
<feature type="transmembrane region" description="Helical" evidence="9">
    <location>
        <begin position="65"/>
        <end position="84"/>
    </location>
</feature>
<keyword evidence="12" id="KW-1185">Reference proteome</keyword>
<evidence type="ECO:0000256" key="5">
    <source>
        <dbReference type="ARBA" id="ARBA00022970"/>
    </source>
</evidence>
<dbReference type="InterPro" id="IPR004840">
    <property type="entry name" value="Amino_acid_permease_CS"/>
</dbReference>
<dbReference type="Gene3D" id="1.20.1740.10">
    <property type="entry name" value="Amino acid/polyamine transporter I"/>
    <property type="match status" value="1"/>
</dbReference>
<comment type="similarity">
    <text evidence="2">Belongs to the amino acid-polyamine-organocation (APC) superfamily. YAT (TC 2.A.3.10) family.</text>
</comment>
<dbReference type="InterPro" id="IPR050524">
    <property type="entry name" value="APC_YAT"/>
</dbReference>
<dbReference type="Pfam" id="PF00324">
    <property type="entry name" value="AA_permease"/>
    <property type="match status" value="1"/>
</dbReference>
<comment type="subcellular location">
    <subcellularLocation>
        <location evidence="1">Membrane</location>
        <topology evidence="1">Multi-pass membrane protein</topology>
    </subcellularLocation>
</comment>
<dbReference type="EMBL" id="AOGT01002336">
    <property type="protein sequence ID" value="EMG45755.1"/>
    <property type="molecule type" value="Genomic_DNA"/>
</dbReference>
<dbReference type="eggNOG" id="KOG1286">
    <property type="taxonomic scope" value="Eukaryota"/>
</dbReference>
<keyword evidence="5" id="KW-0029">Amino-acid transport</keyword>
<organism evidence="11 12">
    <name type="scientific">Candida maltosa (strain Xu316)</name>
    <name type="common">Yeast</name>
    <dbReference type="NCBI Taxonomy" id="1245528"/>
    <lineage>
        <taxon>Eukaryota</taxon>
        <taxon>Fungi</taxon>
        <taxon>Dikarya</taxon>
        <taxon>Ascomycota</taxon>
        <taxon>Saccharomycotina</taxon>
        <taxon>Pichiomycetes</taxon>
        <taxon>Debaryomycetaceae</taxon>
        <taxon>Candida/Lodderomyces clade</taxon>
        <taxon>Candida</taxon>
    </lineage>
</organism>